<dbReference type="InterPro" id="IPR022171">
    <property type="entry name" value="PPE_C"/>
</dbReference>
<dbReference type="SUPFAM" id="SSF140459">
    <property type="entry name" value="PE/PPE dimer-like"/>
    <property type="match status" value="1"/>
</dbReference>
<evidence type="ECO:0000256" key="1">
    <source>
        <dbReference type="ARBA" id="ARBA00010652"/>
    </source>
</evidence>
<dbReference type="PANTHER" id="PTHR46766:SF1">
    <property type="entry name" value="GLUTAMINE-RICH PROTEIN 2"/>
    <property type="match status" value="1"/>
</dbReference>
<evidence type="ECO:0008006" key="6">
    <source>
        <dbReference type="Google" id="ProtNLM"/>
    </source>
</evidence>
<evidence type="ECO:0000313" key="5">
    <source>
        <dbReference type="Proteomes" id="UP000077342"/>
    </source>
</evidence>
<evidence type="ECO:0000259" key="2">
    <source>
        <dbReference type="Pfam" id="PF00823"/>
    </source>
</evidence>
<dbReference type="Proteomes" id="UP000077342">
    <property type="component" value="Unassembled WGS sequence"/>
</dbReference>
<name>A0A168EZ15_9MYCO</name>
<dbReference type="PANTHER" id="PTHR46766">
    <property type="entry name" value="GLUTAMINE-RICH PROTEIN 2"/>
    <property type="match status" value="1"/>
</dbReference>
<feature type="domain" description="PPE" evidence="2">
    <location>
        <begin position="3"/>
        <end position="165"/>
    </location>
</feature>
<proteinExistence type="inferred from homology"/>
<dbReference type="Gene3D" id="1.20.1260.20">
    <property type="entry name" value="PPE superfamily"/>
    <property type="match status" value="1"/>
</dbReference>
<dbReference type="RefSeq" id="WP_075511540.1">
    <property type="nucleotide sequence ID" value="NZ_CP089224.1"/>
</dbReference>
<evidence type="ECO:0000313" key="4">
    <source>
        <dbReference type="EMBL" id="KZS60842.1"/>
    </source>
</evidence>
<dbReference type="FunFam" id="1.20.1260.20:FF:000001">
    <property type="entry name" value="PPE family protein PPE41"/>
    <property type="match status" value="1"/>
</dbReference>
<dbReference type="Pfam" id="PF00823">
    <property type="entry name" value="PPE"/>
    <property type="match status" value="1"/>
</dbReference>
<keyword evidence="5" id="KW-1185">Reference proteome</keyword>
<protein>
    <recommendedName>
        <fullName evidence="6">PPE family protein</fullName>
    </recommendedName>
</protein>
<dbReference type="AlphaFoldDB" id="A0A168EZ15"/>
<gene>
    <name evidence="4" type="ORF">A4G28_00340</name>
</gene>
<dbReference type="InterPro" id="IPR000030">
    <property type="entry name" value="PPE_dom"/>
</dbReference>
<dbReference type="EMBL" id="LWCI01000121">
    <property type="protein sequence ID" value="KZS60842.1"/>
    <property type="molecule type" value="Genomic_DNA"/>
</dbReference>
<dbReference type="InterPro" id="IPR038332">
    <property type="entry name" value="PPE_sf"/>
</dbReference>
<organism evidence="4 5">
    <name type="scientific">Mycobacterium ostraviense</name>
    <dbReference type="NCBI Taxonomy" id="2738409"/>
    <lineage>
        <taxon>Bacteria</taxon>
        <taxon>Bacillati</taxon>
        <taxon>Actinomycetota</taxon>
        <taxon>Actinomycetes</taxon>
        <taxon>Mycobacteriales</taxon>
        <taxon>Mycobacteriaceae</taxon>
        <taxon>Mycobacterium</taxon>
    </lineage>
</organism>
<comment type="similarity">
    <text evidence="1">Belongs to the mycobacterial PPE family.</text>
</comment>
<dbReference type="Pfam" id="PF12484">
    <property type="entry name" value="PPE-SVP"/>
    <property type="match status" value="1"/>
</dbReference>
<evidence type="ECO:0000259" key="3">
    <source>
        <dbReference type="Pfam" id="PF12484"/>
    </source>
</evidence>
<accession>A0A168EZ15</accession>
<sequence>MFYAALPPEINSGRMYSGPGSGPMHAAAAAWDALAAELQSIAAAYSSIIDNLTSGPWVGPSALAMAGAAAPYVTWLQGTAAQAAQAAAQAAAAASAYETAFTEHVPPVDIAANRSQLASLVATNIFGQNTPAIAATEAQYGQMWVQDAVAMDGYAGSSAAAGQLTPFTEPPQVVNAAGLASQAAAAGQAAGTSAGTAAQSVLASGDPLSWLLQIGADLSTAYTKAMNDLVNGIFGPTAAADYLRLFLAIRGPVAFTTIFNCIGLLVNFPASQFLKFAPHSAAGGLGAIPKEGLGAGLGLAPHWGRGWLTGATSGDVTAHWGRGTLVGSLSVPPSWATATPAIRTVAAALSAAGPEAVPAAALGEGGLLSSTALAGMLGSALGAGAPSAVSGTGVRGRITPLKDLKDATSPDKLKRLVAQISEKPESVQHHSVDPEGLDNLLEQLAKKPGIHAVHLSKGDKPKVVPSDAQLG</sequence>
<reference evidence="5" key="1">
    <citation type="submission" date="2016-04" db="EMBL/GenBank/DDBJ databases">
        <authorList>
            <person name="Strapagiel D."/>
            <person name="Borowka P."/>
            <person name="Marciniak B."/>
            <person name="Bakula Z."/>
            <person name="Van Ingen J."/>
            <person name="Safianowska A."/>
            <person name="Dziadek J."/>
            <person name="Jagielski T."/>
        </authorList>
    </citation>
    <scope>NUCLEOTIDE SEQUENCE [LARGE SCALE GENOMIC DNA]</scope>
    <source>
        <strain evidence="5">1010001458</strain>
    </source>
</reference>
<feature type="domain" description="PPE family C-terminal" evidence="3">
    <location>
        <begin position="318"/>
        <end position="398"/>
    </location>
</feature>
<comment type="caution">
    <text evidence="4">The sequence shown here is derived from an EMBL/GenBank/DDBJ whole genome shotgun (WGS) entry which is preliminary data.</text>
</comment>
<dbReference type="GO" id="GO:0052572">
    <property type="term" value="P:response to host immune response"/>
    <property type="evidence" value="ECO:0007669"/>
    <property type="project" value="TreeGrafter"/>
</dbReference>